<keyword evidence="1" id="KW-0812">Transmembrane</keyword>
<reference evidence="2 3" key="1">
    <citation type="journal article" date="2010" name="J. Bacteriol.">
        <title>Genome sequence of Lentisphaera araneosa HTCC2155T, the type species of the order Lentisphaerales in the phylum Lentisphaerae.</title>
        <authorList>
            <person name="Thrash J.C."/>
            <person name="Cho J.C."/>
            <person name="Vergin K.L."/>
            <person name="Morris R.M."/>
            <person name="Giovannoni S.J."/>
        </authorList>
    </citation>
    <scope>NUCLEOTIDE SEQUENCE [LARGE SCALE GENOMIC DNA]</scope>
    <source>
        <strain evidence="2 3">HTCC2155</strain>
    </source>
</reference>
<protein>
    <submittedName>
        <fullName evidence="2">Uncharacterized protein</fullName>
    </submittedName>
</protein>
<dbReference type="RefSeq" id="WP_007280486.1">
    <property type="nucleotide sequence ID" value="NZ_ABCK01000025.1"/>
</dbReference>
<feature type="transmembrane region" description="Helical" evidence="1">
    <location>
        <begin position="46"/>
        <end position="66"/>
    </location>
</feature>
<keyword evidence="1" id="KW-0472">Membrane</keyword>
<comment type="caution">
    <text evidence="2">The sequence shown here is derived from an EMBL/GenBank/DDBJ whole genome shotgun (WGS) entry which is preliminary data.</text>
</comment>
<keyword evidence="1" id="KW-1133">Transmembrane helix</keyword>
<dbReference type="EMBL" id="ABCK01000025">
    <property type="protein sequence ID" value="EDM25684.1"/>
    <property type="molecule type" value="Genomic_DNA"/>
</dbReference>
<keyword evidence="3" id="KW-1185">Reference proteome</keyword>
<evidence type="ECO:0000256" key="1">
    <source>
        <dbReference type="SAM" id="Phobius"/>
    </source>
</evidence>
<gene>
    <name evidence="2" type="ORF">LNTAR_13082</name>
</gene>
<dbReference type="STRING" id="313628.LNTAR_13082"/>
<evidence type="ECO:0000313" key="2">
    <source>
        <dbReference type="EMBL" id="EDM25684.1"/>
    </source>
</evidence>
<accession>A6DRL5</accession>
<organism evidence="2 3">
    <name type="scientific">Lentisphaera araneosa HTCC2155</name>
    <dbReference type="NCBI Taxonomy" id="313628"/>
    <lineage>
        <taxon>Bacteria</taxon>
        <taxon>Pseudomonadati</taxon>
        <taxon>Lentisphaerota</taxon>
        <taxon>Lentisphaeria</taxon>
        <taxon>Lentisphaerales</taxon>
        <taxon>Lentisphaeraceae</taxon>
        <taxon>Lentisphaera</taxon>
    </lineage>
</organism>
<dbReference type="Proteomes" id="UP000004947">
    <property type="component" value="Unassembled WGS sequence"/>
</dbReference>
<proteinExistence type="predicted"/>
<name>A6DRL5_9BACT</name>
<dbReference type="AlphaFoldDB" id="A6DRL5"/>
<sequence length="77" mass="8530">MLLAVDIKLALMLFLGLTAVVHTACALAVLFHFMKHPPKSGPSITKRFLLTLVLGAIGFVYFIFMLKDPQDENEPKS</sequence>
<feature type="transmembrane region" description="Helical" evidence="1">
    <location>
        <begin position="12"/>
        <end position="34"/>
    </location>
</feature>
<evidence type="ECO:0000313" key="3">
    <source>
        <dbReference type="Proteomes" id="UP000004947"/>
    </source>
</evidence>